<feature type="chain" id="PRO_5006707929" description="Secreted protein" evidence="1">
    <location>
        <begin position="28"/>
        <end position="148"/>
    </location>
</feature>
<accession>A0A0U1DBY9</accession>
<sequence precursor="true">MKKVYSLTMLFFLVPLALGVWSPWASADNSDAQQYVEFYVDNAGDSQMKATSNGIALRSESLYDNNKWKYGVKLYLDNNRGKDVYAKVRVAQSTNVTGHILEDNFLLPNGRSQSLGSFKAKVYGKAWSVDVDALACDVDAPPEACPDF</sequence>
<dbReference type="Proteomes" id="UP000199601">
    <property type="component" value="Unassembled WGS sequence"/>
</dbReference>
<organism evidence="2 3">
    <name type="scientific">Mycobacterium europaeum</name>
    <dbReference type="NCBI Taxonomy" id="761804"/>
    <lineage>
        <taxon>Bacteria</taxon>
        <taxon>Bacillati</taxon>
        <taxon>Actinomycetota</taxon>
        <taxon>Actinomycetes</taxon>
        <taxon>Mycobacteriales</taxon>
        <taxon>Mycobacteriaceae</taxon>
        <taxon>Mycobacterium</taxon>
        <taxon>Mycobacterium simiae complex</taxon>
    </lineage>
</organism>
<proteinExistence type="predicted"/>
<name>A0A0U1DBY9_9MYCO</name>
<dbReference type="RefSeq" id="WP_090420795.1">
    <property type="nucleotide sequence ID" value="NZ_CTEC01000001.1"/>
</dbReference>
<evidence type="ECO:0008006" key="4">
    <source>
        <dbReference type="Google" id="ProtNLM"/>
    </source>
</evidence>
<protein>
    <recommendedName>
        <fullName evidence="4">Secreted protein</fullName>
    </recommendedName>
</protein>
<feature type="signal peptide" evidence="1">
    <location>
        <begin position="1"/>
        <end position="27"/>
    </location>
</feature>
<dbReference type="EMBL" id="CTEC01000001">
    <property type="protein sequence ID" value="CQD12301.1"/>
    <property type="molecule type" value="Genomic_DNA"/>
</dbReference>
<dbReference type="AlphaFoldDB" id="A0A0U1DBY9"/>
<evidence type="ECO:0000256" key="1">
    <source>
        <dbReference type="SAM" id="SignalP"/>
    </source>
</evidence>
<evidence type="ECO:0000313" key="3">
    <source>
        <dbReference type="Proteomes" id="UP000199601"/>
    </source>
</evidence>
<evidence type="ECO:0000313" key="2">
    <source>
        <dbReference type="EMBL" id="CQD12301.1"/>
    </source>
</evidence>
<keyword evidence="1" id="KW-0732">Signal</keyword>
<gene>
    <name evidence="2" type="ORF">BN000_02596</name>
</gene>
<keyword evidence="3" id="KW-1185">Reference proteome</keyword>
<reference evidence="3" key="1">
    <citation type="submission" date="2015-03" db="EMBL/GenBank/DDBJ databases">
        <authorList>
            <person name="Urmite Genomes"/>
        </authorList>
    </citation>
    <scope>NUCLEOTIDE SEQUENCE [LARGE SCALE GENOMIC DNA]</scope>
    <source>
        <strain evidence="3">CSUR P1344</strain>
    </source>
</reference>